<feature type="chain" id="PRO_5045302459" description="Ferrochelatase" evidence="2">
    <location>
        <begin position="27"/>
        <end position="75"/>
    </location>
</feature>
<evidence type="ECO:0000313" key="4">
    <source>
        <dbReference type="Proteomes" id="UP000444401"/>
    </source>
</evidence>
<sequence>MKLRNFFFATAAASLAAAPVAAQAQAADRAAQPVAGESELAGSGISAGLIIAALAAIGMVILIVSEDDDEDPVSV</sequence>
<evidence type="ECO:0000313" key="3">
    <source>
        <dbReference type="EMBL" id="MXO68544.1"/>
    </source>
</evidence>
<evidence type="ECO:0000256" key="2">
    <source>
        <dbReference type="SAM" id="SignalP"/>
    </source>
</evidence>
<keyword evidence="2" id="KW-0732">Signal</keyword>
<dbReference type="EMBL" id="WTYO01000002">
    <property type="protein sequence ID" value="MXO68544.1"/>
    <property type="molecule type" value="Genomic_DNA"/>
</dbReference>
<keyword evidence="1" id="KW-1133">Transmembrane helix</keyword>
<comment type="caution">
    <text evidence="3">The sequence shown here is derived from an EMBL/GenBank/DDBJ whole genome shotgun (WGS) entry which is preliminary data.</text>
</comment>
<evidence type="ECO:0008006" key="5">
    <source>
        <dbReference type="Google" id="ProtNLM"/>
    </source>
</evidence>
<keyword evidence="1" id="KW-0812">Transmembrane</keyword>
<name>A0ABW9UUK5_9SPHN</name>
<protein>
    <recommendedName>
        <fullName evidence="5">Ferrochelatase</fullName>
    </recommendedName>
</protein>
<accession>A0ABW9UUK5</accession>
<dbReference type="Proteomes" id="UP000444401">
    <property type="component" value="Unassembled WGS sequence"/>
</dbReference>
<dbReference type="RefSeq" id="WP_160733167.1">
    <property type="nucleotide sequence ID" value="NZ_CP139719.1"/>
</dbReference>
<keyword evidence="1" id="KW-0472">Membrane</keyword>
<proteinExistence type="predicted"/>
<keyword evidence="4" id="KW-1185">Reference proteome</keyword>
<feature type="transmembrane region" description="Helical" evidence="1">
    <location>
        <begin position="42"/>
        <end position="64"/>
    </location>
</feature>
<gene>
    <name evidence="3" type="ORF">GRI72_06860</name>
</gene>
<reference evidence="3 4" key="1">
    <citation type="submission" date="2019-12" db="EMBL/GenBank/DDBJ databases">
        <title>Genomic-based taxomic classification of the family Erythrobacteraceae.</title>
        <authorList>
            <person name="Xu L."/>
        </authorList>
    </citation>
    <scope>NUCLEOTIDE SEQUENCE [LARGE SCALE GENOMIC DNA]</scope>
    <source>
        <strain evidence="3 4">H32</strain>
    </source>
</reference>
<organism evidence="3 4">
    <name type="scientific">Pelagerythrobacter marinus</name>
    <dbReference type="NCBI Taxonomy" id="538382"/>
    <lineage>
        <taxon>Bacteria</taxon>
        <taxon>Pseudomonadati</taxon>
        <taxon>Pseudomonadota</taxon>
        <taxon>Alphaproteobacteria</taxon>
        <taxon>Sphingomonadales</taxon>
        <taxon>Erythrobacteraceae</taxon>
        <taxon>Pelagerythrobacter</taxon>
    </lineage>
</organism>
<evidence type="ECO:0000256" key="1">
    <source>
        <dbReference type="SAM" id="Phobius"/>
    </source>
</evidence>
<feature type="signal peptide" evidence="2">
    <location>
        <begin position="1"/>
        <end position="26"/>
    </location>
</feature>